<dbReference type="Proteomes" id="UP001152523">
    <property type="component" value="Unassembled WGS sequence"/>
</dbReference>
<organism evidence="3 4">
    <name type="scientific">Cuscuta epithymum</name>
    <dbReference type="NCBI Taxonomy" id="186058"/>
    <lineage>
        <taxon>Eukaryota</taxon>
        <taxon>Viridiplantae</taxon>
        <taxon>Streptophyta</taxon>
        <taxon>Embryophyta</taxon>
        <taxon>Tracheophyta</taxon>
        <taxon>Spermatophyta</taxon>
        <taxon>Magnoliopsida</taxon>
        <taxon>eudicotyledons</taxon>
        <taxon>Gunneridae</taxon>
        <taxon>Pentapetalae</taxon>
        <taxon>asterids</taxon>
        <taxon>lamiids</taxon>
        <taxon>Solanales</taxon>
        <taxon>Convolvulaceae</taxon>
        <taxon>Cuscuteae</taxon>
        <taxon>Cuscuta</taxon>
        <taxon>Cuscuta subgen. Cuscuta</taxon>
    </lineage>
</organism>
<feature type="region of interest" description="Disordered" evidence="1">
    <location>
        <begin position="48"/>
        <end position="70"/>
    </location>
</feature>
<evidence type="ECO:0000313" key="2">
    <source>
        <dbReference type="EMBL" id="CAH9113420.1"/>
    </source>
</evidence>
<dbReference type="EMBL" id="CAMAPF010000208">
    <property type="protein sequence ID" value="CAH9113420.1"/>
    <property type="molecule type" value="Genomic_DNA"/>
</dbReference>
<sequence length="116" mass="13437">MRDKTISDLHPVRWEEDKREKEKNERQKSEKSLAGVRRARFHAGGRVVKLRDRSTRPSSRRKSLEEKPTEAVTGLLDGAVTRRRLRITVGRGFRWPAKSIDEDDAPQALFLFLSVI</sequence>
<dbReference type="EMBL" id="CAMAPF010001130">
    <property type="protein sequence ID" value="CAH9147457.1"/>
    <property type="molecule type" value="Genomic_DNA"/>
</dbReference>
<accession>A0AAV0GHN0</accession>
<evidence type="ECO:0000256" key="1">
    <source>
        <dbReference type="SAM" id="MobiDB-lite"/>
    </source>
</evidence>
<evidence type="ECO:0000313" key="3">
    <source>
        <dbReference type="EMBL" id="CAH9147457.1"/>
    </source>
</evidence>
<evidence type="ECO:0000313" key="4">
    <source>
        <dbReference type="Proteomes" id="UP001152523"/>
    </source>
</evidence>
<gene>
    <name evidence="2" type="ORF">CEPIT_LOCUS20289</name>
    <name evidence="3" type="ORF">CEPIT_LOCUS43761</name>
</gene>
<protein>
    <submittedName>
        <fullName evidence="3">Uncharacterized protein</fullName>
    </submittedName>
</protein>
<name>A0AAV0GHN0_9ASTE</name>
<keyword evidence="4" id="KW-1185">Reference proteome</keyword>
<feature type="compositionally biased region" description="Basic and acidic residues" evidence="1">
    <location>
        <begin position="1"/>
        <end position="31"/>
    </location>
</feature>
<comment type="caution">
    <text evidence="3">The sequence shown here is derived from an EMBL/GenBank/DDBJ whole genome shotgun (WGS) entry which is preliminary data.</text>
</comment>
<feature type="region of interest" description="Disordered" evidence="1">
    <location>
        <begin position="1"/>
        <end position="35"/>
    </location>
</feature>
<reference evidence="3" key="1">
    <citation type="submission" date="2022-07" db="EMBL/GenBank/DDBJ databases">
        <authorList>
            <person name="Macas J."/>
            <person name="Novak P."/>
            <person name="Neumann P."/>
        </authorList>
    </citation>
    <scope>NUCLEOTIDE SEQUENCE</scope>
</reference>
<dbReference type="AlphaFoldDB" id="A0AAV0GHN0"/>
<proteinExistence type="predicted"/>